<feature type="compositionally biased region" description="Basic and acidic residues" evidence="1">
    <location>
        <begin position="296"/>
        <end position="318"/>
    </location>
</feature>
<evidence type="ECO:0000313" key="3">
    <source>
        <dbReference type="Proteomes" id="UP001221142"/>
    </source>
</evidence>
<feature type="compositionally biased region" description="Low complexity" evidence="1">
    <location>
        <begin position="154"/>
        <end position="163"/>
    </location>
</feature>
<dbReference type="AlphaFoldDB" id="A0AAD7FGL2"/>
<dbReference type="EMBL" id="JARKIF010000018">
    <property type="protein sequence ID" value="KAJ7619304.1"/>
    <property type="molecule type" value="Genomic_DNA"/>
</dbReference>
<gene>
    <name evidence="2" type="ORF">FB45DRAFT_1062744</name>
</gene>
<feature type="compositionally biased region" description="Pro residues" evidence="1">
    <location>
        <begin position="164"/>
        <end position="179"/>
    </location>
</feature>
<evidence type="ECO:0000256" key="1">
    <source>
        <dbReference type="SAM" id="MobiDB-lite"/>
    </source>
</evidence>
<sequence>MHNVYFPPPPRPNPQHSILKRAASDNHPSSPREVHFPPSPRLSRTFSAHSSSSYDRTPIEVATNVCALPARGCPGRTYYDCDKKLGGPRSPTPSAPLRGHLHPRALARAQEQQGCEDYEEDDDGQRDQERTPTRTSPYIPLPVPPPIPQPPYSQPSQQYTLFYPPYPYQLPPTAPPPLVPDLSSESDESDGFTSPPPEPAFVPTFTGGKYEHHKAYSYPSSPYGYPTASPYVPSYMSAPPSPPLERERRRRARRPSRSPRRSGPADGYEEEDLPVTARHSPSASPPHASVAGASQEPRKDKRDKEKDKERKDRKDKCRVGALCRSFKGVGFQDGSSDGCLGGF</sequence>
<dbReference type="Proteomes" id="UP001221142">
    <property type="component" value="Unassembled WGS sequence"/>
</dbReference>
<organism evidence="2 3">
    <name type="scientific">Roridomyces roridus</name>
    <dbReference type="NCBI Taxonomy" id="1738132"/>
    <lineage>
        <taxon>Eukaryota</taxon>
        <taxon>Fungi</taxon>
        <taxon>Dikarya</taxon>
        <taxon>Basidiomycota</taxon>
        <taxon>Agaricomycotina</taxon>
        <taxon>Agaricomycetes</taxon>
        <taxon>Agaricomycetidae</taxon>
        <taxon>Agaricales</taxon>
        <taxon>Marasmiineae</taxon>
        <taxon>Mycenaceae</taxon>
        <taxon>Roridomyces</taxon>
    </lineage>
</organism>
<comment type="caution">
    <text evidence="2">The sequence shown here is derived from an EMBL/GenBank/DDBJ whole genome shotgun (WGS) entry which is preliminary data.</text>
</comment>
<feature type="compositionally biased region" description="Low complexity" evidence="1">
    <location>
        <begin position="277"/>
        <end position="294"/>
    </location>
</feature>
<reference evidence="2" key="1">
    <citation type="submission" date="2023-03" db="EMBL/GenBank/DDBJ databases">
        <title>Massive genome expansion in bonnet fungi (Mycena s.s.) driven by repeated elements and novel gene families across ecological guilds.</title>
        <authorList>
            <consortium name="Lawrence Berkeley National Laboratory"/>
            <person name="Harder C.B."/>
            <person name="Miyauchi S."/>
            <person name="Viragh M."/>
            <person name="Kuo A."/>
            <person name="Thoen E."/>
            <person name="Andreopoulos B."/>
            <person name="Lu D."/>
            <person name="Skrede I."/>
            <person name="Drula E."/>
            <person name="Henrissat B."/>
            <person name="Morin E."/>
            <person name="Kohler A."/>
            <person name="Barry K."/>
            <person name="LaButti K."/>
            <person name="Morin E."/>
            <person name="Salamov A."/>
            <person name="Lipzen A."/>
            <person name="Mereny Z."/>
            <person name="Hegedus B."/>
            <person name="Baldrian P."/>
            <person name="Stursova M."/>
            <person name="Weitz H."/>
            <person name="Taylor A."/>
            <person name="Grigoriev I.V."/>
            <person name="Nagy L.G."/>
            <person name="Martin F."/>
            <person name="Kauserud H."/>
        </authorList>
    </citation>
    <scope>NUCLEOTIDE SEQUENCE</scope>
    <source>
        <strain evidence="2">9284</strain>
    </source>
</reference>
<evidence type="ECO:0000313" key="2">
    <source>
        <dbReference type="EMBL" id="KAJ7619304.1"/>
    </source>
</evidence>
<feature type="compositionally biased region" description="Pro residues" evidence="1">
    <location>
        <begin position="139"/>
        <end position="153"/>
    </location>
</feature>
<name>A0AAD7FGL2_9AGAR</name>
<proteinExistence type="predicted"/>
<accession>A0AAD7FGL2</accession>
<feature type="region of interest" description="Disordered" evidence="1">
    <location>
        <begin position="1"/>
        <end position="319"/>
    </location>
</feature>
<feature type="compositionally biased region" description="Basic residues" evidence="1">
    <location>
        <begin position="248"/>
        <end position="260"/>
    </location>
</feature>
<feature type="compositionally biased region" description="Polar residues" evidence="1">
    <location>
        <begin position="42"/>
        <end position="55"/>
    </location>
</feature>
<protein>
    <submittedName>
        <fullName evidence="2">Uncharacterized protein</fullName>
    </submittedName>
</protein>
<feature type="compositionally biased region" description="Pro residues" evidence="1">
    <location>
        <begin position="1"/>
        <end position="13"/>
    </location>
</feature>
<feature type="compositionally biased region" description="Low complexity" evidence="1">
    <location>
        <begin position="216"/>
        <end position="231"/>
    </location>
</feature>
<feature type="compositionally biased region" description="Acidic residues" evidence="1">
    <location>
        <begin position="114"/>
        <end position="124"/>
    </location>
</feature>
<keyword evidence="3" id="KW-1185">Reference proteome</keyword>